<evidence type="ECO:0000256" key="5">
    <source>
        <dbReference type="ARBA" id="ARBA00023136"/>
    </source>
</evidence>
<dbReference type="Proteomes" id="UP000386847">
    <property type="component" value="Chromosome"/>
</dbReference>
<organism evidence="7 8">
    <name type="scientific">Raineyella fluvialis</name>
    <dbReference type="NCBI Taxonomy" id="2662261"/>
    <lineage>
        <taxon>Bacteria</taxon>
        <taxon>Bacillati</taxon>
        <taxon>Actinomycetota</taxon>
        <taxon>Actinomycetes</taxon>
        <taxon>Propionibacteriales</taxon>
        <taxon>Propionibacteriaceae</taxon>
        <taxon>Raineyella</taxon>
    </lineage>
</organism>
<dbReference type="GO" id="GO:0008360">
    <property type="term" value="P:regulation of cell shape"/>
    <property type="evidence" value="ECO:0007669"/>
    <property type="project" value="UniProtKB-KW"/>
</dbReference>
<dbReference type="Pfam" id="PF01098">
    <property type="entry name" value="FTSW_RODA_SPOVE"/>
    <property type="match status" value="1"/>
</dbReference>
<dbReference type="GO" id="GO:0005886">
    <property type="term" value="C:plasma membrane"/>
    <property type="evidence" value="ECO:0007669"/>
    <property type="project" value="TreeGrafter"/>
</dbReference>
<dbReference type="InterPro" id="IPR001182">
    <property type="entry name" value="FtsW/RodA"/>
</dbReference>
<feature type="transmembrane region" description="Helical" evidence="6">
    <location>
        <begin position="168"/>
        <end position="192"/>
    </location>
</feature>
<dbReference type="GO" id="GO:0032153">
    <property type="term" value="C:cell division site"/>
    <property type="evidence" value="ECO:0007669"/>
    <property type="project" value="TreeGrafter"/>
</dbReference>
<evidence type="ECO:0000313" key="8">
    <source>
        <dbReference type="Proteomes" id="UP000386847"/>
    </source>
</evidence>
<feature type="transmembrane region" description="Helical" evidence="6">
    <location>
        <begin position="138"/>
        <end position="156"/>
    </location>
</feature>
<feature type="transmembrane region" description="Helical" evidence="6">
    <location>
        <begin position="259"/>
        <end position="278"/>
    </location>
</feature>
<feature type="transmembrane region" description="Helical" evidence="6">
    <location>
        <begin position="375"/>
        <end position="396"/>
    </location>
</feature>
<evidence type="ECO:0000256" key="4">
    <source>
        <dbReference type="ARBA" id="ARBA00022989"/>
    </source>
</evidence>
<comment type="subcellular location">
    <subcellularLocation>
        <location evidence="1">Membrane</location>
        <topology evidence="1">Multi-pass membrane protein</topology>
    </subcellularLocation>
</comment>
<feature type="transmembrane region" description="Helical" evidence="6">
    <location>
        <begin position="106"/>
        <end position="126"/>
    </location>
</feature>
<protein>
    <submittedName>
        <fullName evidence="7">FtsW/RodA/SpoVE family cell cycle protein</fullName>
    </submittedName>
</protein>
<evidence type="ECO:0000256" key="1">
    <source>
        <dbReference type="ARBA" id="ARBA00004141"/>
    </source>
</evidence>
<feature type="transmembrane region" description="Helical" evidence="6">
    <location>
        <begin position="236"/>
        <end position="252"/>
    </location>
</feature>
<feature type="transmembrane region" description="Helical" evidence="6">
    <location>
        <begin position="408"/>
        <end position="429"/>
    </location>
</feature>
<keyword evidence="2 6" id="KW-0812">Transmembrane</keyword>
<keyword evidence="3" id="KW-0133">Cell shape</keyword>
<feature type="transmembrane region" description="Helical" evidence="6">
    <location>
        <begin position="47"/>
        <end position="67"/>
    </location>
</feature>
<keyword evidence="5 6" id="KW-0472">Membrane</keyword>
<dbReference type="PANTHER" id="PTHR30474">
    <property type="entry name" value="CELL CYCLE PROTEIN"/>
    <property type="match status" value="1"/>
</dbReference>
<dbReference type="EMBL" id="CP045725">
    <property type="protein sequence ID" value="QGF23514.1"/>
    <property type="molecule type" value="Genomic_DNA"/>
</dbReference>
<dbReference type="AlphaFoldDB" id="A0A5Q2FDL1"/>
<feature type="transmembrane region" description="Helical" evidence="6">
    <location>
        <begin position="342"/>
        <end position="363"/>
    </location>
</feature>
<dbReference type="RefSeq" id="WP_153572045.1">
    <property type="nucleotide sequence ID" value="NZ_CP045725.1"/>
</dbReference>
<dbReference type="GO" id="GO:0051301">
    <property type="term" value="P:cell division"/>
    <property type="evidence" value="ECO:0007669"/>
    <property type="project" value="InterPro"/>
</dbReference>
<keyword evidence="8" id="KW-1185">Reference proteome</keyword>
<feature type="transmembrane region" description="Helical" evidence="6">
    <location>
        <begin position="74"/>
        <end position="94"/>
    </location>
</feature>
<dbReference type="PANTHER" id="PTHR30474:SF3">
    <property type="entry name" value="PEPTIDOGLYCAN GLYCOSYLTRANSFERASE RODA"/>
    <property type="match status" value="1"/>
</dbReference>
<reference evidence="7 8" key="1">
    <citation type="submission" date="2019-10" db="EMBL/GenBank/DDBJ databases">
        <title>Genomic analysis of Raineyella sp. CBA3103.</title>
        <authorList>
            <person name="Roh S.W."/>
        </authorList>
    </citation>
    <scope>NUCLEOTIDE SEQUENCE [LARGE SCALE GENOMIC DNA]</scope>
    <source>
        <strain evidence="7 8">CBA3103</strain>
    </source>
</reference>
<feature type="transmembrane region" description="Helical" evidence="6">
    <location>
        <begin position="213"/>
        <end position="230"/>
    </location>
</feature>
<accession>A0A5Q2FDL1</accession>
<sequence length="462" mass="50237">MATTTDVVVYRRRRNVELAMILLAQFIGLSGYALTHLNLNGTLPPEMASVAMVWVGLGLGLHVAVRWRAPYADPLLLPCALLLNGMGLAMIHRIDLIPDPPRHDVLTQLIWTGLGMALAVGIIVILRDHRPLQGYTYTLFLTGLVLMLLPLVPGIGVEINGSQVWIRLFGFSFQPAEAAKFILTIAFASYLVDKRDALAVAGRRFLGIAFPRPRDLGPLGVMLAIAMVVLVTQKDLGMSMLFFGLFVVMLYVSTERPAWLVLGGLSFAVGAVLAAQIFHHVQVRIDAWLHPFQHYDQNLQIISAQFGYAWGGLLGRGWGLGRPGLTPLAKSDFIAAAIGEELGITGLMAIIMVYALFAFRGLRTALAARDDFSKLLATGLSFVFALQVFLIIGGVTRLTPMTGLTTPLMTHGGSSMVVNWMIVGLLLVISHQVRRPVITATELSMADDSTQLIGLPPMEARP</sequence>
<keyword evidence="4 6" id="KW-1133">Transmembrane helix</keyword>
<gene>
    <name evidence="7" type="ORF">Rai3103_07365</name>
</gene>
<name>A0A5Q2FDL1_9ACTN</name>
<dbReference type="GO" id="GO:0015648">
    <property type="term" value="F:lipid-linked peptidoglycan transporter activity"/>
    <property type="evidence" value="ECO:0007669"/>
    <property type="project" value="TreeGrafter"/>
</dbReference>
<evidence type="ECO:0000256" key="3">
    <source>
        <dbReference type="ARBA" id="ARBA00022960"/>
    </source>
</evidence>
<feature type="transmembrane region" description="Helical" evidence="6">
    <location>
        <begin position="18"/>
        <end position="35"/>
    </location>
</feature>
<evidence type="ECO:0000256" key="2">
    <source>
        <dbReference type="ARBA" id="ARBA00022692"/>
    </source>
</evidence>
<evidence type="ECO:0000256" key="6">
    <source>
        <dbReference type="SAM" id="Phobius"/>
    </source>
</evidence>
<dbReference type="KEGG" id="rain:Rai3103_07365"/>
<evidence type="ECO:0000313" key="7">
    <source>
        <dbReference type="EMBL" id="QGF23514.1"/>
    </source>
</evidence>
<proteinExistence type="predicted"/>